<accession>A0A4P7SEM0</accession>
<dbReference type="KEGG" id="celz:E5225_01840"/>
<keyword evidence="3" id="KW-1185">Reference proteome</keyword>
<dbReference type="RefSeq" id="WP_135973408.1">
    <property type="nucleotide sequence ID" value="NZ_CP039291.1"/>
</dbReference>
<evidence type="ECO:0000256" key="1">
    <source>
        <dbReference type="SAM" id="Phobius"/>
    </source>
</evidence>
<evidence type="ECO:0000313" key="2">
    <source>
        <dbReference type="EMBL" id="QCB92482.1"/>
    </source>
</evidence>
<evidence type="ECO:0000313" key="3">
    <source>
        <dbReference type="Proteomes" id="UP000296469"/>
    </source>
</evidence>
<feature type="transmembrane region" description="Helical" evidence="1">
    <location>
        <begin position="152"/>
        <end position="174"/>
    </location>
</feature>
<dbReference type="EMBL" id="CP039291">
    <property type="protein sequence ID" value="QCB92482.1"/>
    <property type="molecule type" value="Genomic_DNA"/>
</dbReference>
<name>A0A4P7SEM0_9CELL</name>
<keyword evidence="1" id="KW-0812">Transmembrane</keyword>
<dbReference type="OrthoDB" id="4862385at2"/>
<gene>
    <name evidence="2" type="ORF">E5225_01840</name>
</gene>
<protein>
    <submittedName>
        <fullName evidence="2">Uncharacterized protein</fullName>
    </submittedName>
</protein>
<dbReference type="AlphaFoldDB" id="A0A4P7SEM0"/>
<feature type="transmembrane region" description="Helical" evidence="1">
    <location>
        <begin position="71"/>
        <end position="90"/>
    </location>
</feature>
<sequence>MSAAVAGAPPAARRPSPFAHALQRQLGVAVYLAAWFWAVALVCLVAASLVVWRVNGSVDVSVVQYARQATIWFPFSQAILLVAALLRPHVAAGMTRRTFLRASLLTAVATGVLYTLVLVGLLLVERAVHGALGWDTEVWDLPASADPEAGELLGLFGPAMVLANLSGLLVGAVYHRGGAWWGTLTLPLTVAPVLVALAAGGEWFTWDALDPWAGATAGVVVALVLGAVTAVAYVLVLRSIAIRTPR</sequence>
<feature type="transmembrane region" description="Helical" evidence="1">
    <location>
        <begin position="186"/>
        <end position="206"/>
    </location>
</feature>
<feature type="transmembrane region" description="Helical" evidence="1">
    <location>
        <begin position="212"/>
        <end position="236"/>
    </location>
</feature>
<organism evidence="2 3">
    <name type="scientific">Cellulomonas shaoxiangyii</name>
    <dbReference type="NCBI Taxonomy" id="2566013"/>
    <lineage>
        <taxon>Bacteria</taxon>
        <taxon>Bacillati</taxon>
        <taxon>Actinomycetota</taxon>
        <taxon>Actinomycetes</taxon>
        <taxon>Micrococcales</taxon>
        <taxon>Cellulomonadaceae</taxon>
        <taxon>Cellulomonas</taxon>
    </lineage>
</organism>
<dbReference type="Proteomes" id="UP000296469">
    <property type="component" value="Chromosome"/>
</dbReference>
<proteinExistence type="predicted"/>
<keyword evidence="1" id="KW-1133">Transmembrane helix</keyword>
<feature type="transmembrane region" description="Helical" evidence="1">
    <location>
        <begin position="28"/>
        <end position="51"/>
    </location>
</feature>
<feature type="transmembrane region" description="Helical" evidence="1">
    <location>
        <begin position="102"/>
        <end position="124"/>
    </location>
</feature>
<keyword evidence="1" id="KW-0472">Membrane</keyword>
<reference evidence="2 3" key="1">
    <citation type="submission" date="2019-04" db="EMBL/GenBank/DDBJ databases">
        <title>Isolation and identification of Cellulomonas shaoxiangyii sp. Nov. isolated from feces of the Tibetan antelopes (Pantholops hodgsonii) in the Qinghai-Tibet plateau of China.</title>
        <authorList>
            <person name="Tian Z."/>
        </authorList>
    </citation>
    <scope>NUCLEOTIDE SEQUENCE [LARGE SCALE GENOMIC DNA]</scope>
    <source>
        <strain evidence="2 3">Z28</strain>
    </source>
</reference>